<dbReference type="InterPro" id="IPR013083">
    <property type="entry name" value="Znf_RING/FYVE/PHD"/>
</dbReference>
<dbReference type="Gene3D" id="3.30.40.10">
    <property type="entry name" value="Zinc/RING finger domain, C3HC4 (zinc finger)"/>
    <property type="match status" value="1"/>
</dbReference>
<accession>A0A6A3CVU1</accession>
<dbReference type="AlphaFoldDB" id="A0A6A3CVU1"/>
<organism evidence="2 3">
    <name type="scientific">Hibiscus syriacus</name>
    <name type="common">Rose of Sharon</name>
    <dbReference type="NCBI Taxonomy" id="106335"/>
    <lineage>
        <taxon>Eukaryota</taxon>
        <taxon>Viridiplantae</taxon>
        <taxon>Streptophyta</taxon>
        <taxon>Embryophyta</taxon>
        <taxon>Tracheophyta</taxon>
        <taxon>Spermatophyta</taxon>
        <taxon>Magnoliopsida</taxon>
        <taxon>eudicotyledons</taxon>
        <taxon>Gunneridae</taxon>
        <taxon>Pentapetalae</taxon>
        <taxon>rosids</taxon>
        <taxon>malvids</taxon>
        <taxon>Malvales</taxon>
        <taxon>Malvaceae</taxon>
        <taxon>Malvoideae</taxon>
        <taxon>Hibiscus</taxon>
    </lineage>
</organism>
<dbReference type="SUPFAM" id="SSF57850">
    <property type="entry name" value="RING/U-box"/>
    <property type="match status" value="1"/>
</dbReference>
<dbReference type="EMBL" id="VEPZ02000094">
    <property type="protein sequence ID" value="KAE8733695.1"/>
    <property type="molecule type" value="Genomic_DNA"/>
</dbReference>
<keyword evidence="3" id="KW-1185">Reference proteome</keyword>
<gene>
    <name evidence="2" type="ORF">F3Y22_tig00001120pilonHSYRG00402</name>
</gene>
<reference evidence="2" key="1">
    <citation type="submission" date="2019-09" db="EMBL/GenBank/DDBJ databases">
        <title>Draft genome information of white flower Hibiscus syriacus.</title>
        <authorList>
            <person name="Kim Y.-M."/>
        </authorList>
    </citation>
    <scope>NUCLEOTIDE SEQUENCE [LARGE SCALE GENOMIC DNA]</scope>
    <source>
        <strain evidence="2">YM2019G1</strain>
    </source>
</reference>
<dbReference type="CDD" id="cd16617">
    <property type="entry name" value="mRING-HC-C4C4_CesA"/>
    <property type="match status" value="1"/>
</dbReference>
<evidence type="ECO:0000313" key="3">
    <source>
        <dbReference type="Proteomes" id="UP000436088"/>
    </source>
</evidence>
<sequence length="242" mass="27913">MQVNCGLVVGTHDSNELLVIRLHGDDSSQGTAREYLISQTCNICGDEIGLTADGELFMACDECAFPICRVCYEYERKEGNQACPRCKTRFKRLKGCPRMEGDEEEVGIDDLENELDFQGRNNEQHHLVVPYGYESVAWKDRMETWKQEKQKLQLMKSDNGSKDVFCHDFGSPFRWAKLVVYWSWIIMERLHNQCGESCEFRIARSTRNTHRNSTIRSRVFLTLSSEPPSEGCLCFMVCICHL</sequence>
<comment type="caution">
    <text evidence="2">The sequence shown here is derived from an EMBL/GenBank/DDBJ whole genome shotgun (WGS) entry which is preliminary data.</text>
</comment>
<dbReference type="InterPro" id="IPR027934">
    <property type="entry name" value="CES_Znf_RING"/>
</dbReference>
<protein>
    <recommendedName>
        <fullName evidence="1">Cellulose synthase RING-type zinc finger domain-containing protein</fullName>
    </recommendedName>
</protein>
<dbReference type="Proteomes" id="UP000436088">
    <property type="component" value="Unassembled WGS sequence"/>
</dbReference>
<dbReference type="Pfam" id="PF14569">
    <property type="entry name" value="zf-UDP"/>
    <property type="match status" value="1"/>
</dbReference>
<feature type="domain" description="Cellulose synthase RING-type zinc finger" evidence="1">
    <location>
        <begin position="37"/>
        <end position="105"/>
    </location>
</feature>
<proteinExistence type="predicted"/>
<name>A0A6A3CVU1_HIBSY</name>
<evidence type="ECO:0000259" key="1">
    <source>
        <dbReference type="Pfam" id="PF14569"/>
    </source>
</evidence>
<evidence type="ECO:0000313" key="2">
    <source>
        <dbReference type="EMBL" id="KAE8733695.1"/>
    </source>
</evidence>